<keyword evidence="5" id="KW-1185">Reference proteome</keyword>
<name>A0AAV9MWK4_9EURO</name>
<dbReference type="InterPro" id="IPR001611">
    <property type="entry name" value="Leu-rich_rpt"/>
</dbReference>
<accession>A0AAV9MWK4</accession>
<sequence>MPVIHNDDLRKNSTLPRPSPVGSKAPLSETFNHSIRARYGWSDTSIRPRSVSPVRDALRDAQTAALDITPPGSAELPVFEDGNENPTVAGKETTTNTLQERRRPRLSLSERTIETLSQISPCPSPTGRRPSVAGIDTSMPPPMRPASSMRESRPSTPSSARPDSPSKRPFRPPGRMSPTKDIALAPVVSPGNIYTPPKAFVRGQPSRIAKLPHESKRSISSAFHVHDQKPGSTRTAPALTSTIKFKPTYSNKTIGHTPSVTRPSLASLFKDVVPTGAKSVKPPVSEDQRSGLLRPKTRGENAIAPSTPPSAHSKKQKATPKAAALPSNEDKSSPKSSAALRETIAKAKAAKRKAMGSSQGVADQATSLEPWPVVEIEDDLVMGKDGKGLLRRRIAQALTSGHLNITGMSLNQIPTEVMNMYESSENSTTNWSEMVDLIKFSAASNEINDLGEETFPNYSPEEMMNDDEKTNQFGGLEHIDLHGNQLFRIPVGICRLERLQVLNLSNNKLTSESLTVIGQVKNLRELLLSGNLISDVNFGNHELENLHTLDLHNNHIQQVHQESIGTFKSLKVLNLAKNKLAGSFPWQSIESLPLVDLNISNNRLSDTLFEATSKLSDLQKLDVSHNVLKDIGEGLLPNLRSFAINNNRLTELSTLESCESLHTLLASENELEVLPVGFTKLKALKIADFSHNNIRILDPEIALMDELSSITLVGNPLREKKLLAMSASEIKQELERKVETQHEHEHDGGVLQVINETAEARYKSVNGVLDLSSQSLTTINLDEVDFQNSHVAIHTLKLSNNDLTALPSELLAHPALKYSLQSLDLSHNPLLHPTQYITSELFLPSLKSLYIVSTGLTSLDALTTYMKAPELAELNISCHRLAGRVPWVQAWFPKCTTLLATDNWFTSIDPEGVRGLEVLDIRNNEIESLPAKIGLCGNFVGSAKEPGKLRVLEVSGNRFRVPRLVVVEKGTEAILKDLRRMIPDNEVPEEWKEMV</sequence>
<dbReference type="PANTHER" id="PTHR48051:SF54">
    <property type="entry name" value="LEUCINE-RICH REPEAT-CONTAINING PROTEIN"/>
    <property type="match status" value="1"/>
</dbReference>
<feature type="region of interest" description="Disordered" evidence="3">
    <location>
        <begin position="68"/>
        <end position="182"/>
    </location>
</feature>
<dbReference type="InterPro" id="IPR050216">
    <property type="entry name" value="LRR_domain-containing"/>
</dbReference>
<dbReference type="PROSITE" id="PS51450">
    <property type="entry name" value="LRR"/>
    <property type="match status" value="3"/>
</dbReference>
<keyword evidence="1" id="KW-0433">Leucine-rich repeat</keyword>
<feature type="region of interest" description="Disordered" evidence="3">
    <location>
        <begin position="211"/>
        <end position="235"/>
    </location>
</feature>
<feature type="region of interest" description="Disordered" evidence="3">
    <location>
        <begin position="276"/>
        <end position="339"/>
    </location>
</feature>
<evidence type="ECO:0000313" key="5">
    <source>
        <dbReference type="Proteomes" id="UP001358417"/>
    </source>
</evidence>
<keyword evidence="2" id="KW-0677">Repeat</keyword>
<evidence type="ECO:0000256" key="3">
    <source>
        <dbReference type="SAM" id="MobiDB-lite"/>
    </source>
</evidence>
<dbReference type="SMART" id="SM00364">
    <property type="entry name" value="LRR_BAC"/>
    <property type="match status" value="4"/>
</dbReference>
<feature type="compositionally biased region" description="Basic and acidic residues" evidence="3">
    <location>
        <begin position="1"/>
        <end position="11"/>
    </location>
</feature>
<dbReference type="GeneID" id="89976716"/>
<evidence type="ECO:0000313" key="4">
    <source>
        <dbReference type="EMBL" id="KAK5046096.1"/>
    </source>
</evidence>
<dbReference type="InterPro" id="IPR003591">
    <property type="entry name" value="Leu-rich_rpt_typical-subtyp"/>
</dbReference>
<dbReference type="Gene3D" id="3.80.10.10">
    <property type="entry name" value="Ribonuclease Inhibitor"/>
    <property type="match status" value="4"/>
</dbReference>
<dbReference type="RefSeq" id="XP_064701695.1">
    <property type="nucleotide sequence ID" value="XM_064852098.1"/>
</dbReference>
<dbReference type="AlphaFoldDB" id="A0AAV9MWK4"/>
<organism evidence="4 5">
    <name type="scientific">Exophiala bonariae</name>
    <dbReference type="NCBI Taxonomy" id="1690606"/>
    <lineage>
        <taxon>Eukaryota</taxon>
        <taxon>Fungi</taxon>
        <taxon>Dikarya</taxon>
        <taxon>Ascomycota</taxon>
        <taxon>Pezizomycotina</taxon>
        <taxon>Eurotiomycetes</taxon>
        <taxon>Chaetothyriomycetidae</taxon>
        <taxon>Chaetothyriales</taxon>
        <taxon>Herpotrichiellaceae</taxon>
        <taxon>Exophiala</taxon>
    </lineage>
</organism>
<dbReference type="GO" id="GO:0005737">
    <property type="term" value="C:cytoplasm"/>
    <property type="evidence" value="ECO:0007669"/>
    <property type="project" value="TreeGrafter"/>
</dbReference>
<evidence type="ECO:0000256" key="1">
    <source>
        <dbReference type="ARBA" id="ARBA00022614"/>
    </source>
</evidence>
<protein>
    <submittedName>
        <fullName evidence="4">Uncharacterized protein</fullName>
    </submittedName>
</protein>
<reference evidence="4 5" key="1">
    <citation type="submission" date="2023-08" db="EMBL/GenBank/DDBJ databases">
        <title>Black Yeasts Isolated from many extreme environments.</title>
        <authorList>
            <person name="Coleine C."/>
            <person name="Stajich J.E."/>
            <person name="Selbmann L."/>
        </authorList>
    </citation>
    <scope>NUCLEOTIDE SEQUENCE [LARGE SCALE GENOMIC DNA]</scope>
    <source>
        <strain evidence="4 5">CCFEE 5792</strain>
    </source>
</reference>
<dbReference type="Pfam" id="PF13855">
    <property type="entry name" value="LRR_8"/>
    <property type="match status" value="2"/>
</dbReference>
<dbReference type="SUPFAM" id="SSF52058">
    <property type="entry name" value="L domain-like"/>
    <property type="match status" value="2"/>
</dbReference>
<dbReference type="EMBL" id="JAVRRD010000032">
    <property type="protein sequence ID" value="KAK5046096.1"/>
    <property type="molecule type" value="Genomic_DNA"/>
</dbReference>
<evidence type="ECO:0000256" key="2">
    <source>
        <dbReference type="ARBA" id="ARBA00022737"/>
    </source>
</evidence>
<dbReference type="PANTHER" id="PTHR48051">
    <property type="match status" value="1"/>
</dbReference>
<dbReference type="SMART" id="SM00369">
    <property type="entry name" value="LRR_TYP"/>
    <property type="match status" value="10"/>
</dbReference>
<dbReference type="Proteomes" id="UP001358417">
    <property type="component" value="Unassembled WGS sequence"/>
</dbReference>
<feature type="region of interest" description="Disordered" evidence="3">
    <location>
        <begin position="1"/>
        <end position="28"/>
    </location>
</feature>
<proteinExistence type="predicted"/>
<comment type="caution">
    <text evidence="4">The sequence shown here is derived from an EMBL/GenBank/DDBJ whole genome shotgun (WGS) entry which is preliminary data.</text>
</comment>
<gene>
    <name evidence="4" type="ORF">LTR84_008553</name>
</gene>
<dbReference type="InterPro" id="IPR032675">
    <property type="entry name" value="LRR_dom_sf"/>
</dbReference>